<dbReference type="EMBL" id="JAUZMY010000040">
    <property type="protein sequence ID" value="MEE2041077.1"/>
    <property type="molecule type" value="Genomic_DNA"/>
</dbReference>
<comment type="caution">
    <text evidence="3">The sequence shown here is derived from an EMBL/GenBank/DDBJ whole genome shotgun (WGS) entry which is preliminary data.</text>
</comment>
<keyword evidence="4" id="KW-1185">Reference proteome</keyword>
<feature type="domain" description="STAS" evidence="2">
    <location>
        <begin position="169"/>
        <end position="280"/>
    </location>
</feature>
<evidence type="ECO:0000259" key="2">
    <source>
        <dbReference type="PROSITE" id="PS50801"/>
    </source>
</evidence>
<protein>
    <submittedName>
        <fullName evidence="3">STAS domain-containing protein</fullName>
    </submittedName>
</protein>
<keyword evidence="1" id="KW-0597">Phosphoprotein</keyword>
<dbReference type="Proteomes" id="UP001356095">
    <property type="component" value="Unassembled WGS sequence"/>
</dbReference>
<dbReference type="SUPFAM" id="SSF52091">
    <property type="entry name" value="SpoIIaa-like"/>
    <property type="match status" value="1"/>
</dbReference>
<sequence length="303" mass="32825">MSDGPPDHPTRPGSRVVIGLLRRRREQIAQRWADLPLFLAVFTVTRDEAVEACHAVVDSLVEVGESGRVDDLEAPGFHPIREQLVSMTASRGRSGLSIGQVDREVGALRDAVLELLGAESADLDAEDVAEARVYMVTLLATLRVVVIETMLQENQEIVARQRQQLLEMATPVIKLWDRLVAVPLIGMLDSARSQVVMENLLEAIVEHNATVAILDITGVPTVDSLVAQHLMKTVASARLMGAECVISGIRPAIAQTIVQLGLDLGPVTTRATIADALQWALERDRRGELPAPAARSSAHRTGT</sequence>
<dbReference type="Pfam" id="PF01740">
    <property type="entry name" value="STAS"/>
    <property type="match status" value="1"/>
</dbReference>
<accession>A0ABU7KGC3</accession>
<dbReference type="CDD" id="cd07041">
    <property type="entry name" value="STAS_RsbR_RsbS_like"/>
    <property type="match status" value="1"/>
</dbReference>
<dbReference type="InterPro" id="IPR051932">
    <property type="entry name" value="Bact_StressResp_Reg"/>
</dbReference>
<gene>
    <name evidence="3" type="ORF">Q8791_28025</name>
</gene>
<dbReference type="InterPro" id="IPR036513">
    <property type="entry name" value="STAS_dom_sf"/>
</dbReference>
<dbReference type="RefSeq" id="WP_330094836.1">
    <property type="nucleotide sequence ID" value="NZ_JAUZMY010000040.1"/>
</dbReference>
<name>A0ABU7KGC3_9ACTN</name>
<evidence type="ECO:0000313" key="4">
    <source>
        <dbReference type="Proteomes" id="UP001356095"/>
    </source>
</evidence>
<dbReference type="InterPro" id="IPR002645">
    <property type="entry name" value="STAS_dom"/>
</dbReference>
<dbReference type="PANTHER" id="PTHR33745">
    <property type="entry name" value="RSBT ANTAGONIST PROTEIN RSBS-RELATED"/>
    <property type="match status" value="1"/>
</dbReference>
<dbReference type="Gene3D" id="3.30.750.24">
    <property type="entry name" value="STAS domain"/>
    <property type="match status" value="1"/>
</dbReference>
<evidence type="ECO:0000256" key="1">
    <source>
        <dbReference type="ARBA" id="ARBA00022553"/>
    </source>
</evidence>
<organism evidence="3 4">
    <name type="scientific">Nocardiopsis codii</name>
    <dbReference type="NCBI Taxonomy" id="3065942"/>
    <lineage>
        <taxon>Bacteria</taxon>
        <taxon>Bacillati</taxon>
        <taxon>Actinomycetota</taxon>
        <taxon>Actinomycetes</taxon>
        <taxon>Streptosporangiales</taxon>
        <taxon>Nocardiopsidaceae</taxon>
        <taxon>Nocardiopsis</taxon>
    </lineage>
</organism>
<dbReference type="PROSITE" id="PS50801">
    <property type="entry name" value="STAS"/>
    <property type="match status" value="1"/>
</dbReference>
<evidence type="ECO:0000313" key="3">
    <source>
        <dbReference type="EMBL" id="MEE2041077.1"/>
    </source>
</evidence>
<reference evidence="3 4" key="1">
    <citation type="submission" date="2023-08" db="EMBL/GenBank/DDBJ databases">
        <authorList>
            <person name="Girao M."/>
            <person name="Carvalho M.F."/>
        </authorList>
    </citation>
    <scope>NUCLEOTIDE SEQUENCE [LARGE SCALE GENOMIC DNA]</scope>
    <source>
        <strain evidence="3 4">CT-R113</strain>
    </source>
</reference>
<dbReference type="PANTHER" id="PTHR33745:SF3">
    <property type="entry name" value="RSBT CO-ANTAGONIST PROTEIN RSBRC"/>
    <property type="match status" value="1"/>
</dbReference>
<proteinExistence type="predicted"/>